<feature type="region of interest" description="Disordered" evidence="1">
    <location>
        <begin position="35"/>
        <end position="63"/>
    </location>
</feature>
<protein>
    <submittedName>
        <fullName evidence="2">Uncharacterized protein</fullName>
    </submittedName>
</protein>
<dbReference type="EMBL" id="BAAASJ010000021">
    <property type="protein sequence ID" value="GAA2628973.1"/>
    <property type="molecule type" value="Genomic_DNA"/>
</dbReference>
<accession>A0ABP6CVV0</accession>
<proteinExistence type="predicted"/>
<sequence>MRSERSLEAEPRRRDHAKLFSMYYTAGAHSAAGSLLTGRPAAEPQIGTAPRPWRGAGHPDASK</sequence>
<gene>
    <name evidence="2" type="ORF">GCM10010307_19380</name>
</gene>
<organism evidence="2 3">
    <name type="scientific">Streptomyces vastus</name>
    <dbReference type="NCBI Taxonomy" id="285451"/>
    <lineage>
        <taxon>Bacteria</taxon>
        <taxon>Bacillati</taxon>
        <taxon>Actinomycetota</taxon>
        <taxon>Actinomycetes</taxon>
        <taxon>Kitasatosporales</taxon>
        <taxon>Streptomycetaceae</taxon>
        <taxon>Streptomyces</taxon>
    </lineage>
</organism>
<evidence type="ECO:0000313" key="3">
    <source>
        <dbReference type="Proteomes" id="UP001500151"/>
    </source>
</evidence>
<evidence type="ECO:0000256" key="1">
    <source>
        <dbReference type="SAM" id="MobiDB-lite"/>
    </source>
</evidence>
<name>A0ABP6CVV0_9ACTN</name>
<reference evidence="3" key="1">
    <citation type="journal article" date="2019" name="Int. J. Syst. Evol. Microbiol.">
        <title>The Global Catalogue of Microorganisms (GCM) 10K type strain sequencing project: providing services to taxonomists for standard genome sequencing and annotation.</title>
        <authorList>
            <consortium name="The Broad Institute Genomics Platform"/>
            <consortium name="The Broad Institute Genome Sequencing Center for Infectious Disease"/>
            <person name="Wu L."/>
            <person name="Ma J."/>
        </authorList>
    </citation>
    <scope>NUCLEOTIDE SEQUENCE [LARGE SCALE GENOMIC DNA]</scope>
    <source>
        <strain evidence="3">JCM 4524</strain>
    </source>
</reference>
<keyword evidence="3" id="KW-1185">Reference proteome</keyword>
<dbReference type="Proteomes" id="UP001500151">
    <property type="component" value="Unassembled WGS sequence"/>
</dbReference>
<comment type="caution">
    <text evidence="2">The sequence shown here is derived from an EMBL/GenBank/DDBJ whole genome shotgun (WGS) entry which is preliminary data.</text>
</comment>
<evidence type="ECO:0000313" key="2">
    <source>
        <dbReference type="EMBL" id="GAA2628973.1"/>
    </source>
</evidence>